<accession>A0A917DFQ2</accession>
<dbReference type="InterPro" id="IPR046219">
    <property type="entry name" value="DUF6252"/>
</dbReference>
<feature type="region of interest" description="Disordered" evidence="1">
    <location>
        <begin position="31"/>
        <end position="52"/>
    </location>
</feature>
<dbReference type="AlphaFoldDB" id="A0A917DFQ2"/>
<evidence type="ECO:0000256" key="1">
    <source>
        <dbReference type="SAM" id="MobiDB-lite"/>
    </source>
</evidence>
<evidence type="ECO:0000313" key="4">
    <source>
        <dbReference type="Proteomes" id="UP000625735"/>
    </source>
</evidence>
<dbReference type="PROSITE" id="PS51257">
    <property type="entry name" value="PROKAR_LIPOPROTEIN"/>
    <property type="match status" value="1"/>
</dbReference>
<feature type="compositionally biased region" description="Low complexity" evidence="1">
    <location>
        <begin position="35"/>
        <end position="50"/>
    </location>
</feature>
<feature type="chain" id="PRO_5038126544" description="Lipoprotein" evidence="2">
    <location>
        <begin position="20"/>
        <end position="308"/>
    </location>
</feature>
<dbReference type="RefSeq" id="WP_188362849.1">
    <property type="nucleotide sequence ID" value="NZ_BMFG01000010.1"/>
</dbReference>
<reference evidence="3" key="1">
    <citation type="journal article" date="2014" name="Int. J. Syst. Evol. Microbiol.">
        <title>Complete genome sequence of Corynebacterium casei LMG S-19264T (=DSM 44701T), isolated from a smear-ripened cheese.</title>
        <authorList>
            <consortium name="US DOE Joint Genome Institute (JGI-PGF)"/>
            <person name="Walter F."/>
            <person name="Albersmeier A."/>
            <person name="Kalinowski J."/>
            <person name="Ruckert C."/>
        </authorList>
    </citation>
    <scope>NUCLEOTIDE SEQUENCE</scope>
    <source>
        <strain evidence="3">CGMCC 1.12506</strain>
    </source>
</reference>
<protein>
    <recommendedName>
        <fullName evidence="5">Lipoprotein</fullName>
    </recommendedName>
</protein>
<dbReference type="Pfam" id="PF19765">
    <property type="entry name" value="DUF6252"/>
    <property type="match status" value="1"/>
</dbReference>
<sequence>MKKQTLFSFFIVLCSVLFVSCSGDVEPIDPAIQIPNPTDPTNPNNPGTGPASFKADFNNQTFVATNYLAYVSGGSIIVSGFKSSGENFSFVAGGTTPGTYPANSMDNLIVYQPAGTEYGYSGHHPTNDNANTGSIVVTNVNTQNQTVSGTFAFTGYWTDFDDTTMLPINFTNGVFTNIPYVTDNPTNDTFFARINGVEFVDTDIFTLEIEINNIAFISVYADDINDNGITVSMRTNLNAGTYNITGNTNDVVQLYYVNSSVPFTQFATSGSVTITEKTATRIKGTFNANVIHQGVTYQITQGAFDVEY</sequence>
<organism evidence="3 4">
    <name type="scientific">Flavobacterium orientale</name>
    <dbReference type="NCBI Taxonomy" id="1756020"/>
    <lineage>
        <taxon>Bacteria</taxon>
        <taxon>Pseudomonadati</taxon>
        <taxon>Bacteroidota</taxon>
        <taxon>Flavobacteriia</taxon>
        <taxon>Flavobacteriales</taxon>
        <taxon>Flavobacteriaceae</taxon>
        <taxon>Flavobacterium</taxon>
    </lineage>
</organism>
<reference evidence="3" key="2">
    <citation type="submission" date="2020-09" db="EMBL/GenBank/DDBJ databases">
        <authorList>
            <person name="Sun Q."/>
            <person name="Zhou Y."/>
        </authorList>
    </citation>
    <scope>NUCLEOTIDE SEQUENCE</scope>
    <source>
        <strain evidence="3">CGMCC 1.12506</strain>
    </source>
</reference>
<evidence type="ECO:0000313" key="3">
    <source>
        <dbReference type="EMBL" id="GGD33366.1"/>
    </source>
</evidence>
<evidence type="ECO:0008006" key="5">
    <source>
        <dbReference type="Google" id="ProtNLM"/>
    </source>
</evidence>
<comment type="caution">
    <text evidence="3">The sequence shown here is derived from an EMBL/GenBank/DDBJ whole genome shotgun (WGS) entry which is preliminary data.</text>
</comment>
<keyword evidence="4" id="KW-1185">Reference proteome</keyword>
<proteinExistence type="predicted"/>
<dbReference type="EMBL" id="BMFG01000010">
    <property type="protein sequence ID" value="GGD33366.1"/>
    <property type="molecule type" value="Genomic_DNA"/>
</dbReference>
<gene>
    <name evidence="3" type="ORF">GCM10011343_24250</name>
</gene>
<name>A0A917DFQ2_9FLAO</name>
<dbReference type="Proteomes" id="UP000625735">
    <property type="component" value="Unassembled WGS sequence"/>
</dbReference>
<feature type="signal peptide" evidence="2">
    <location>
        <begin position="1"/>
        <end position="19"/>
    </location>
</feature>
<evidence type="ECO:0000256" key="2">
    <source>
        <dbReference type="SAM" id="SignalP"/>
    </source>
</evidence>
<keyword evidence="2" id="KW-0732">Signal</keyword>